<proteinExistence type="predicted"/>
<dbReference type="AlphaFoldDB" id="A0A0A8Z5S9"/>
<feature type="region of interest" description="Disordered" evidence="1">
    <location>
        <begin position="33"/>
        <end position="65"/>
    </location>
</feature>
<reference evidence="2" key="1">
    <citation type="submission" date="2014-09" db="EMBL/GenBank/DDBJ databases">
        <authorList>
            <person name="Magalhaes I.L.F."/>
            <person name="Oliveira U."/>
            <person name="Santos F.R."/>
            <person name="Vidigal T.H.D.A."/>
            <person name="Brescovit A.D."/>
            <person name="Santos A.J."/>
        </authorList>
    </citation>
    <scope>NUCLEOTIDE SEQUENCE</scope>
    <source>
        <tissue evidence="2">Shoot tissue taken approximately 20 cm above the soil surface</tissue>
    </source>
</reference>
<accession>A0A0A8Z5S9</accession>
<reference evidence="2" key="2">
    <citation type="journal article" date="2015" name="Data Brief">
        <title>Shoot transcriptome of the giant reed, Arundo donax.</title>
        <authorList>
            <person name="Barrero R.A."/>
            <person name="Guerrero F.D."/>
            <person name="Moolhuijzen P."/>
            <person name="Goolsby J.A."/>
            <person name="Tidwell J."/>
            <person name="Bellgard S.E."/>
            <person name="Bellgard M.I."/>
        </authorList>
    </citation>
    <scope>NUCLEOTIDE SEQUENCE</scope>
    <source>
        <tissue evidence="2">Shoot tissue taken approximately 20 cm above the soil surface</tissue>
    </source>
</reference>
<evidence type="ECO:0000256" key="1">
    <source>
        <dbReference type="SAM" id="MobiDB-lite"/>
    </source>
</evidence>
<organism evidence="2">
    <name type="scientific">Arundo donax</name>
    <name type="common">Giant reed</name>
    <name type="synonym">Donax arundinaceus</name>
    <dbReference type="NCBI Taxonomy" id="35708"/>
    <lineage>
        <taxon>Eukaryota</taxon>
        <taxon>Viridiplantae</taxon>
        <taxon>Streptophyta</taxon>
        <taxon>Embryophyta</taxon>
        <taxon>Tracheophyta</taxon>
        <taxon>Spermatophyta</taxon>
        <taxon>Magnoliopsida</taxon>
        <taxon>Liliopsida</taxon>
        <taxon>Poales</taxon>
        <taxon>Poaceae</taxon>
        <taxon>PACMAD clade</taxon>
        <taxon>Arundinoideae</taxon>
        <taxon>Arundineae</taxon>
        <taxon>Arundo</taxon>
    </lineage>
</organism>
<sequence length="113" mass="11915">MDTSATTHLIFLDTTISSRLESIAAGKPAAILPMSVRSPSGPMPSGKETKWMPAGTAAPVLSPPPAKALTTRSWLKSVFTKSTSKPCSTRRWDSSMSGMTWPCAGKGSTMTRG</sequence>
<dbReference type="EMBL" id="GBRH01263759">
    <property type="protein sequence ID" value="JAD34136.1"/>
    <property type="molecule type" value="Transcribed_RNA"/>
</dbReference>
<evidence type="ECO:0000313" key="2">
    <source>
        <dbReference type="EMBL" id="JAD34136.1"/>
    </source>
</evidence>
<feature type="region of interest" description="Disordered" evidence="1">
    <location>
        <begin position="84"/>
        <end position="113"/>
    </location>
</feature>
<name>A0A0A8Z5S9_ARUDO</name>
<protein>
    <submittedName>
        <fullName evidence="2">Uncharacterized protein</fullName>
    </submittedName>
</protein>